<dbReference type="Proteomes" id="UP000011543">
    <property type="component" value="Unassembled WGS sequence"/>
</dbReference>
<keyword evidence="3" id="KW-1185">Reference proteome</keyword>
<dbReference type="STRING" id="547559.Nmag_3426"/>
<evidence type="ECO:0008006" key="5">
    <source>
        <dbReference type="Google" id="ProtNLM"/>
    </source>
</evidence>
<sequence length="112" mass="12297">MSNAHVGPIVFADATARAQLENHGEVVTFRASERTTGDTWWRTSRTGPKEGDCRVEHIDAVDPTDTGALESYRKLSGFASVDDWQAAIRELNGEMDTAHLYRVVTDSTNGSD</sequence>
<dbReference type="GeneID" id="8826292"/>
<evidence type="ECO:0000313" key="4">
    <source>
        <dbReference type="Proteomes" id="UP000011543"/>
    </source>
</evidence>
<dbReference type="PaxDb" id="547559-Nmag_3426"/>
<reference evidence="2 4" key="3">
    <citation type="journal article" date="2014" name="PLoS Genet.">
        <title>Phylogenetically driven sequencing of extremely halophilic archaea reveals strategies for static and dynamic osmo-response.</title>
        <authorList>
            <person name="Becker E.A."/>
            <person name="Seitzer P.M."/>
            <person name="Tritt A."/>
            <person name="Larsen D."/>
            <person name="Krusor M."/>
            <person name="Yao A.I."/>
            <person name="Wu D."/>
            <person name="Madern D."/>
            <person name="Eisen J.A."/>
            <person name="Darling A.E."/>
            <person name="Facciotti M.T."/>
        </authorList>
    </citation>
    <scope>NUCLEOTIDE SEQUENCE [LARGE SCALE GENOMIC DNA]</scope>
    <source>
        <strain evidence="4">ATCC 43099 / DSM 3394 / CCM 3739 / CIP 104546 / IAM 13178 / JCM 8861 / NBRC 102185 / NCIMB 2190 / MS3</strain>
        <strain evidence="2">MS-3</strain>
    </source>
</reference>
<proteinExistence type="predicted"/>
<dbReference type="eggNOG" id="ENOG502N5YA">
    <property type="taxonomic scope" value="Archaea"/>
</dbReference>
<organism evidence="1 3">
    <name type="scientific">Natrialba magadii (strain ATCC 43099 / DSM 3394 / CCM 3739 / CIP 104546 / IAM 13178 / JCM 8861 / NBRC 102185 / NCIMB 2190 / MS3)</name>
    <name type="common">Natronobacterium magadii</name>
    <dbReference type="NCBI Taxonomy" id="547559"/>
    <lineage>
        <taxon>Archaea</taxon>
        <taxon>Methanobacteriati</taxon>
        <taxon>Methanobacteriota</taxon>
        <taxon>Stenosarchaea group</taxon>
        <taxon>Halobacteria</taxon>
        <taxon>Halobacteriales</taxon>
        <taxon>Natrialbaceae</taxon>
        <taxon>Natrialba</taxon>
    </lineage>
</organism>
<dbReference type="EMBL" id="CP001932">
    <property type="protein sequence ID" value="ADD06976.1"/>
    <property type="molecule type" value="Genomic_DNA"/>
</dbReference>
<gene>
    <name evidence="1" type="ordered locus">Nmag_3426</name>
    <name evidence="2" type="ORF">C500_13085</name>
</gene>
<protein>
    <recommendedName>
        <fullName evidence="5">ASCH domain-containing protein</fullName>
    </recommendedName>
</protein>
<dbReference type="HOGENOM" id="CLU_2177828_0_0_2"/>
<reference evidence="1" key="4">
    <citation type="submission" date="2016-09" db="EMBL/GenBank/DDBJ databases">
        <authorList>
            <person name="Pfeiffer F."/>
        </authorList>
    </citation>
    <scope>NUCLEOTIDE SEQUENCE</scope>
    <source>
        <strain evidence="1">ATCC 43099</strain>
    </source>
</reference>
<dbReference type="PATRIC" id="fig|547559.17.peg.2591"/>
<name>D3STA9_NATMM</name>
<dbReference type="KEGG" id="nmg:Nmag_3426"/>
<dbReference type="Proteomes" id="UP000001879">
    <property type="component" value="Chromosome"/>
</dbReference>
<evidence type="ECO:0000313" key="2">
    <source>
        <dbReference type="EMBL" id="ELY28881.1"/>
    </source>
</evidence>
<evidence type="ECO:0000313" key="3">
    <source>
        <dbReference type="Proteomes" id="UP000001879"/>
    </source>
</evidence>
<dbReference type="OrthoDB" id="350897at2157"/>
<dbReference type="EMBL" id="AOHS01000040">
    <property type="protein sequence ID" value="ELY28881.1"/>
    <property type="molecule type" value="Genomic_DNA"/>
</dbReference>
<evidence type="ECO:0000313" key="1">
    <source>
        <dbReference type="EMBL" id="ADD06976.1"/>
    </source>
</evidence>
<accession>D3STA9</accession>
<reference evidence="3" key="1">
    <citation type="submission" date="2010-02" db="EMBL/GenBank/DDBJ databases">
        <title>Complete sequence of chromosome of Natrialba magadii ATCC 43099.</title>
        <authorList>
            <consortium name="US DOE Joint Genome Institute"/>
            <person name="Lucas S."/>
            <person name="Copeland A."/>
            <person name="Lapidus A."/>
            <person name="Cheng J.-F."/>
            <person name="Bruce D."/>
            <person name="Goodwin L."/>
            <person name="Pitluck S."/>
            <person name="Davenport K."/>
            <person name="Saunders E."/>
            <person name="Detter J.C."/>
            <person name="Han C."/>
            <person name="Tapia R."/>
            <person name="Land M."/>
            <person name="Hauser L."/>
            <person name="Kyrpides N."/>
            <person name="Mikhailova N."/>
            <person name="De Castro R.E."/>
            <person name="Maupin-Furlow J.A."/>
            <person name="Woyke T."/>
        </authorList>
    </citation>
    <scope>NUCLEOTIDE SEQUENCE [LARGE SCALE GENOMIC DNA]</scope>
    <source>
        <strain evidence="3">ATCC 43099 / DSM 3394 / CCM 3739 / CIP 104546 / IAM 13178 / JCM 8861 / NBRC 102185 / NCIMB 2190 / MS3</strain>
    </source>
</reference>
<dbReference type="RefSeq" id="WP_004267834.1">
    <property type="nucleotide sequence ID" value="NC_013922.1"/>
</dbReference>
<reference evidence="1 3" key="2">
    <citation type="journal article" date="2012" name="BMC Genomics">
        <title>A comparative genomics perspective on the genetic content of the alkaliphilic haloarchaeon Natrialba magadii ATCC 43099T.</title>
        <authorList>
            <person name="Siddaramappa S."/>
            <person name="Challacombe J.F."/>
            <person name="Decastro R.E."/>
            <person name="Pfeiffer F."/>
            <person name="Sastre D.E."/>
            <person name="Gimenez M.I."/>
            <person name="Paggi R.A."/>
            <person name="Detter J.C."/>
            <person name="Davenport K.W."/>
            <person name="Goodwin L.A."/>
            <person name="Kyrpides N."/>
            <person name="Tapia R."/>
            <person name="Pitluck S."/>
            <person name="Lucas S."/>
            <person name="Woyke T."/>
            <person name="Maupin-Furlow J.A."/>
        </authorList>
    </citation>
    <scope>NUCLEOTIDE SEQUENCE [LARGE SCALE GENOMIC DNA]</scope>
    <source>
        <strain evidence="1">ATCC 43099</strain>
        <strain evidence="3">ATCC 43099 / DSM 3394 / CCM 3739 / CIP 104546 / IAM 13178 / JCM 8861 / NBRC 102185 / NCIMB 2190 / MS3</strain>
    </source>
</reference>
<dbReference type="AlphaFoldDB" id="D3STA9"/>